<evidence type="ECO:0000313" key="13">
    <source>
        <dbReference type="EMBL" id="TDY50581.1"/>
    </source>
</evidence>
<evidence type="ECO:0000256" key="6">
    <source>
        <dbReference type="ARBA" id="ARBA00022630"/>
    </source>
</evidence>
<comment type="cofactor">
    <cofactor evidence="1">
        <name>FMN</name>
        <dbReference type="ChEBI" id="CHEBI:58210"/>
    </cofactor>
</comment>
<keyword evidence="10 13" id="KW-0503">Monooxygenase</keyword>
<name>A0A4V3HEX1_9BACL</name>
<evidence type="ECO:0000256" key="10">
    <source>
        <dbReference type="ARBA" id="ARBA00023033"/>
    </source>
</evidence>
<evidence type="ECO:0000256" key="9">
    <source>
        <dbReference type="ARBA" id="ARBA00023002"/>
    </source>
</evidence>
<evidence type="ECO:0000256" key="7">
    <source>
        <dbReference type="ARBA" id="ARBA00022643"/>
    </source>
</evidence>
<keyword evidence="8" id="KW-0547">Nucleotide-binding</keyword>
<evidence type="ECO:0000313" key="14">
    <source>
        <dbReference type="EMBL" id="TDY50589.1"/>
    </source>
</evidence>
<evidence type="ECO:0000256" key="8">
    <source>
        <dbReference type="ARBA" id="ARBA00022741"/>
    </source>
</evidence>
<reference evidence="13 15" key="1">
    <citation type="submission" date="2019-03" db="EMBL/GenBank/DDBJ databases">
        <title>Genomic Encyclopedia of Type Strains, Phase IV (KMG-IV): sequencing the most valuable type-strain genomes for metagenomic binning, comparative biology and taxonomic classification.</title>
        <authorList>
            <person name="Goeker M."/>
        </authorList>
    </citation>
    <scope>NUCLEOTIDE SEQUENCE [LARGE SCALE GENOMIC DNA]</scope>
    <source>
        <strain evidence="13 15">DSM 17974</strain>
    </source>
</reference>
<sequence length="355" mass="37680">MQTTFTQRVGISLPIVQAGMAGVTTPEMVAAAANSGALGTIGGGYLSPNALQTQIRQVKSRTDRPFAVNLFIPQDNAPHVPDLTPLREILNPIRHRLGLDPLPEAVPEPPSFEEQMEVVFDEAVPVFSFTFGIPTPAVMDACSKQGIATIGTATTVEEAIEIERAGASAVVVQGAEAGGHRGTFLPYAEQPLIGTFALIPQVADAISIPVIAAGGIMDGRGLAAALALGAAGVQMGTAFLASPESGAHPLYQKRVKEGVETDTQMTRAYSGKPARGIRTRFMEALSTQNTTIAPYPMQHYLTQDIRKRAADLGMTDYMSMWAGQGLRLATDRSVAEIIVDVMQEAQQVLRSLSNL</sequence>
<evidence type="ECO:0000313" key="15">
    <source>
        <dbReference type="Proteomes" id="UP000294581"/>
    </source>
</evidence>
<keyword evidence="9" id="KW-0560">Oxidoreductase</keyword>
<keyword evidence="15" id="KW-1185">Reference proteome</keyword>
<dbReference type="GO" id="GO:0018580">
    <property type="term" value="F:nitronate monooxygenase activity"/>
    <property type="evidence" value="ECO:0007669"/>
    <property type="project" value="InterPro"/>
</dbReference>
<gene>
    <name evidence="13" type="ORF">C7445_102140</name>
    <name evidence="14" type="ORF">C7445_102148</name>
</gene>
<keyword evidence="6" id="KW-0285">Flavoprotein</keyword>
<accession>A0A4V3HEX1</accession>
<comment type="caution">
    <text evidence="13">The sequence shown here is derived from an EMBL/GenBank/DDBJ whole genome shotgun (WGS) entry which is preliminary data.</text>
</comment>
<comment type="similarity">
    <text evidence="3">Belongs to the nitronate monooxygenase family. NMO class I subfamily.</text>
</comment>
<evidence type="ECO:0000256" key="3">
    <source>
        <dbReference type="ARBA" id="ARBA00009881"/>
    </source>
</evidence>
<comment type="function">
    <text evidence="2">Nitronate monooxygenase that uses molecular oxygen to catalyze the oxidative denitrification of alkyl nitronates. Acts on propionate 3-nitronate (P3N), the presumed physiological substrate. Probably functions in the detoxification of P3N, a metabolic poison produced by plants and fungi as a defense mechanism.</text>
</comment>
<dbReference type="InterPro" id="IPR013785">
    <property type="entry name" value="Aldolase_TIM"/>
</dbReference>
<organism evidence="13 15">
    <name type="scientific">Alicyclobacillus sacchari</name>
    <dbReference type="NCBI Taxonomy" id="392010"/>
    <lineage>
        <taxon>Bacteria</taxon>
        <taxon>Bacillati</taxon>
        <taxon>Bacillota</taxon>
        <taxon>Bacilli</taxon>
        <taxon>Bacillales</taxon>
        <taxon>Alicyclobacillaceae</taxon>
        <taxon>Alicyclobacillus</taxon>
    </lineage>
</organism>
<dbReference type="CDD" id="cd04730">
    <property type="entry name" value="NPD_like"/>
    <property type="match status" value="1"/>
</dbReference>
<comment type="catalytic activity">
    <reaction evidence="12">
        <text>3 propionate 3-nitronate + 3 O2 + H2O = 3 3-oxopropanoate + 2 nitrate + nitrite + H2O2 + 3 H(+)</text>
        <dbReference type="Rhea" id="RHEA:57332"/>
        <dbReference type="ChEBI" id="CHEBI:15377"/>
        <dbReference type="ChEBI" id="CHEBI:15378"/>
        <dbReference type="ChEBI" id="CHEBI:15379"/>
        <dbReference type="ChEBI" id="CHEBI:16240"/>
        <dbReference type="ChEBI" id="CHEBI:16301"/>
        <dbReference type="ChEBI" id="CHEBI:17632"/>
        <dbReference type="ChEBI" id="CHEBI:33190"/>
        <dbReference type="ChEBI" id="CHEBI:136067"/>
    </reaction>
</comment>
<dbReference type="EMBL" id="SORF01000002">
    <property type="protein sequence ID" value="TDY50581.1"/>
    <property type="molecule type" value="Genomic_DNA"/>
</dbReference>
<evidence type="ECO:0000256" key="4">
    <source>
        <dbReference type="ARBA" id="ARBA00013457"/>
    </source>
</evidence>
<evidence type="ECO:0000256" key="2">
    <source>
        <dbReference type="ARBA" id="ARBA00003535"/>
    </source>
</evidence>
<dbReference type="PANTHER" id="PTHR42747:SF3">
    <property type="entry name" value="NITRONATE MONOOXYGENASE-RELATED"/>
    <property type="match status" value="1"/>
</dbReference>
<proteinExistence type="inferred from homology"/>
<dbReference type="Proteomes" id="UP000294581">
    <property type="component" value="Unassembled WGS sequence"/>
</dbReference>
<evidence type="ECO:0000256" key="11">
    <source>
        <dbReference type="ARBA" id="ARBA00031155"/>
    </source>
</evidence>
<evidence type="ECO:0000256" key="1">
    <source>
        <dbReference type="ARBA" id="ARBA00001917"/>
    </source>
</evidence>
<dbReference type="GO" id="GO:0009636">
    <property type="term" value="P:response to toxic substance"/>
    <property type="evidence" value="ECO:0007669"/>
    <property type="project" value="UniProtKB-KW"/>
</dbReference>
<dbReference type="PANTHER" id="PTHR42747">
    <property type="entry name" value="NITRONATE MONOOXYGENASE-RELATED"/>
    <property type="match status" value="1"/>
</dbReference>
<dbReference type="AlphaFoldDB" id="A0A4V3HEX1"/>
<keyword evidence="7" id="KW-0288">FMN</keyword>
<dbReference type="InterPro" id="IPR004136">
    <property type="entry name" value="NMO"/>
</dbReference>
<dbReference type="GO" id="GO:0000166">
    <property type="term" value="F:nucleotide binding"/>
    <property type="evidence" value="ECO:0007669"/>
    <property type="project" value="UniProtKB-KW"/>
</dbReference>
<dbReference type="FunFam" id="3.20.20.70:FF:000154">
    <property type="entry name" value="Probable nitronate monooxygenase"/>
    <property type="match status" value="1"/>
</dbReference>
<dbReference type="SUPFAM" id="SSF51412">
    <property type="entry name" value="Inosine monophosphate dehydrogenase (IMPDH)"/>
    <property type="match status" value="1"/>
</dbReference>
<protein>
    <recommendedName>
        <fullName evidence="4">Probable nitronate monooxygenase</fullName>
    </recommendedName>
    <alternativeName>
        <fullName evidence="11">Propionate 3-nitronate monooxygenase</fullName>
    </alternativeName>
</protein>
<evidence type="ECO:0000256" key="12">
    <source>
        <dbReference type="ARBA" id="ARBA00049401"/>
    </source>
</evidence>
<dbReference type="Gene3D" id="3.20.20.70">
    <property type="entry name" value="Aldolase class I"/>
    <property type="match status" value="1"/>
</dbReference>
<dbReference type="Pfam" id="PF03060">
    <property type="entry name" value="NMO"/>
    <property type="match status" value="1"/>
</dbReference>
<dbReference type="OrthoDB" id="9778912at2"/>
<dbReference type="EMBL" id="SORF01000002">
    <property type="protein sequence ID" value="TDY50589.1"/>
    <property type="molecule type" value="Genomic_DNA"/>
</dbReference>
<evidence type="ECO:0000256" key="5">
    <source>
        <dbReference type="ARBA" id="ARBA00022575"/>
    </source>
</evidence>
<keyword evidence="5" id="KW-0216">Detoxification</keyword>